<reference evidence="1" key="1">
    <citation type="journal article" date="2023" name="Mol. Biol. Evol.">
        <title>Third-Generation Sequencing Reveals the Adaptive Role of the Epigenome in Three Deep-Sea Polychaetes.</title>
        <authorList>
            <person name="Perez M."/>
            <person name="Aroh O."/>
            <person name="Sun Y."/>
            <person name="Lan Y."/>
            <person name="Juniper S.K."/>
            <person name="Young C.R."/>
            <person name="Angers B."/>
            <person name="Qian P.Y."/>
        </authorList>
    </citation>
    <scope>NUCLEOTIDE SEQUENCE</scope>
    <source>
        <strain evidence="1">P08H-3</strain>
    </source>
</reference>
<keyword evidence="2" id="KW-1185">Reference proteome</keyword>
<organism evidence="1 2">
    <name type="scientific">Paralvinella palmiformis</name>
    <dbReference type="NCBI Taxonomy" id="53620"/>
    <lineage>
        <taxon>Eukaryota</taxon>
        <taxon>Metazoa</taxon>
        <taxon>Spiralia</taxon>
        <taxon>Lophotrochozoa</taxon>
        <taxon>Annelida</taxon>
        <taxon>Polychaeta</taxon>
        <taxon>Sedentaria</taxon>
        <taxon>Canalipalpata</taxon>
        <taxon>Terebellida</taxon>
        <taxon>Terebelliformia</taxon>
        <taxon>Alvinellidae</taxon>
        <taxon>Paralvinella</taxon>
    </lineage>
</organism>
<comment type="caution">
    <text evidence="1">The sequence shown here is derived from an EMBL/GenBank/DDBJ whole genome shotgun (WGS) entry which is preliminary data.</text>
</comment>
<proteinExistence type="predicted"/>
<gene>
    <name evidence="1" type="ORF">LSH36_151g07055</name>
</gene>
<evidence type="ECO:0000313" key="1">
    <source>
        <dbReference type="EMBL" id="KAK2159547.1"/>
    </source>
</evidence>
<name>A0AAD9N729_9ANNE</name>
<dbReference type="Proteomes" id="UP001208570">
    <property type="component" value="Unassembled WGS sequence"/>
</dbReference>
<dbReference type="EMBL" id="JAODUP010000151">
    <property type="protein sequence ID" value="KAK2159547.1"/>
    <property type="molecule type" value="Genomic_DNA"/>
</dbReference>
<accession>A0AAD9N729</accession>
<sequence length="93" mass="10990">MTKISWLNGQNSTGITTITEEARVDLEVRTLGQNNYKSRKEQRLIRLQSSFFSRICKATRRRDFENWQHPWLDIRTSPVNLLSMVGSIRLQHE</sequence>
<evidence type="ECO:0000313" key="2">
    <source>
        <dbReference type="Proteomes" id="UP001208570"/>
    </source>
</evidence>
<dbReference type="AlphaFoldDB" id="A0AAD9N729"/>
<protein>
    <submittedName>
        <fullName evidence="1">Uncharacterized protein</fullName>
    </submittedName>
</protein>